<keyword evidence="1" id="KW-0472">Membrane</keyword>
<dbReference type="PANTHER" id="PTHR32196">
    <property type="entry name" value="ABC TRANSPORTER PERMEASE PROTEIN YPHD-RELATED-RELATED"/>
    <property type="match status" value="1"/>
</dbReference>
<dbReference type="Proteomes" id="UP000559182">
    <property type="component" value="Unassembled WGS sequence"/>
</dbReference>
<evidence type="ECO:0000313" key="3">
    <source>
        <dbReference type="Proteomes" id="UP000559182"/>
    </source>
</evidence>
<evidence type="ECO:0000313" key="2">
    <source>
        <dbReference type="EMBL" id="MBB2893447.1"/>
    </source>
</evidence>
<dbReference type="AlphaFoldDB" id="A0A839N876"/>
<dbReference type="GO" id="GO:0005886">
    <property type="term" value="C:plasma membrane"/>
    <property type="evidence" value="ECO:0007669"/>
    <property type="project" value="TreeGrafter"/>
</dbReference>
<gene>
    <name evidence="2" type="ORF">FHU39_003478</name>
</gene>
<feature type="transmembrane region" description="Helical" evidence="1">
    <location>
        <begin position="66"/>
        <end position="86"/>
    </location>
</feature>
<evidence type="ECO:0000256" key="1">
    <source>
        <dbReference type="SAM" id="Phobius"/>
    </source>
</evidence>
<feature type="transmembrane region" description="Helical" evidence="1">
    <location>
        <begin position="37"/>
        <end position="54"/>
    </location>
</feature>
<accession>A0A839N876</accession>
<dbReference type="RefSeq" id="WP_183321846.1">
    <property type="nucleotide sequence ID" value="NZ_JACHVQ010000003.1"/>
</dbReference>
<keyword evidence="3" id="KW-1185">Reference proteome</keyword>
<comment type="caution">
    <text evidence="2">The sequence shown here is derived from an EMBL/GenBank/DDBJ whole genome shotgun (WGS) entry which is preliminary data.</text>
</comment>
<proteinExistence type="predicted"/>
<keyword evidence="1" id="KW-1133">Transmembrane helix</keyword>
<organism evidence="2 3">
    <name type="scientific">Flexivirga oryzae</name>
    <dbReference type="NCBI Taxonomy" id="1794944"/>
    <lineage>
        <taxon>Bacteria</taxon>
        <taxon>Bacillati</taxon>
        <taxon>Actinomycetota</taxon>
        <taxon>Actinomycetes</taxon>
        <taxon>Micrococcales</taxon>
        <taxon>Dermacoccaceae</taxon>
        <taxon>Flexivirga</taxon>
    </lineage>
</organism>
<keyword evidence="1" id="KW-0812">Transmembrane</keyword>
<dbReference type="EMBL" id="JACHVQ010000003">
    <property type="protein sequence ID" value="MBB2893447.1"/>
    <property type="molecule type" value="Genomic_DNA"/>
</dbReference>
<reference evidence="2 3" key="1">
    <citation type="submission" date="2020-08" db="EMBL/GenBank/DDBJ databases">
        <title>Sequencing the genomes of 1000 actinobacteria strains.</title>
        <authorList>
            <person name="Klenk H.-P."/>
        </authorList>
    </citation>
    <scope>NUCLEOTIDE SEQUENCE [LARGE SCALE GENOMIC DNA]</scope>
    <source>
        <strain evidence="2 3">DSM 105369</strain>
    </source>
</reference>
<feature type="transmembrane region" description="Helical" evidence="1">
    <location>
        <begin position="12"/>
        <end position="30"/>
    </location>
</feature>
<sequence length="105" mass="10953">MKGGSADPTAFSSLLLTSVATCLIGGISLYGGKVDTAYVFFGVLVLSVLTAGAAAEGAQSYVTDLFTGALLFVVLALDFVMLTLAARNKLRRRILSARSSDFALR</sequence>
<protein>
    <submittedName>
        <fullName evidence="2">Ribose/xylose/arabinose/galactoside ABC-type transport system permease subunit</fullName>
    </submittedName>
</protein>
<name>A0A839N876_9MICO</name>